<comment type="caution">
    <text evidence="1">The sequence shown here is derived from an EMBL/GenBank/DDBJ whole genome shotgun (WGS) entry which is preliminary data.</text>
</comment>
<dbReference type="Proteomes" id="UP000828048">
    <property type="component" value="Chromosome 12"/>
</dbReference>
<keyword evidence="2" id="KW-1185">Reference proteome</keyword>
<proteinExistence type="predicted"/>
<protein>
    <submittedName>
        <fullName evidence="1">Uncharacterized protein</fullName>
    </submittedName>
</protein>
<evidence type="ECO:0000313" key="1">
    <source>
        <dbReference type="EMBL" id="KAH7864540.1"/>
    </source>
</evidence>
<sequence length="132" mass="13706">MDGDIGGEVPCSSIAVDSVLRIGTAGVIWGLCAGPHNASKLGLTGIARASFVAKLVGKFGFQSGVFAGVFAFTSCGIQRYRNKNDWLNALVAGAVAGAAVGAGTRNWKQYLFSGKLNGVTQVLLVQLKLYLL</sequence>
<gene>
    <name evidence="1" type="ORF">Vadar_030727</name>
</gene>
<name>A0ACB7ZFZ6_9ERIC</name>
<accession>A0ACB7ZFZ6</accession>
<organism evidence="1 2">
    <name type="scientific">Vaccinium darrowii</name>
    <dbReference type="NCBI Taxonomy" id="229202"/>
    <lineage>
        <taxon>Eukaryota</taxon>
        <taxon>Viridiplantae</taxon>
        <taxon>Streptophyta</taxon>
        <taxon>Embryophyta</taxon>
        <taxon>Tracheophyta</taxon>
        <taxon>Spermatophyta</taxon>
        <taxon>Magnoliopsida</taxon>
        <taxon>eudicotyledons</taxon>
        <taxon>Gunneridae</taxon>
        <taxon>Pentapetalae</taxon>
        <taxon>asterids</taxon>
        <taxon>Ericales</taxon>
        <taxon>Ericaceae</taxon>
        <taxon>Vaccinioideae</taxon>
        <taxon>Vaccinieae</taxon>
        <taxon>Vaccinium</taxon>
    </lineage>
</organism>
<evidence type="ECO:0000313" key="2">
    <source>
        <dbReference type="Proteomes" id="UP000828048"/>
    </source>
</evidence>
<dbReference type="EMBL" id="CM037162">
    <property type="protein sequence ID" value="KAH7864540.1"/>
    <property type="molecule type" value="Genomic_DNA"/>
</dbReference>
<reference evidence="1 2" key="1">
    <citation type="journal article" date="2021" name="Hortic Res">
        <title>High-quality reference genome and annotation aids understanding of berry development for evergreen blueberry (Vaccinium darrowii).</title>
        <authorList>
            <person name="Yu J."/>
            <person name="Hulse-Kemp A.M."/>
            <person name="Babiker E."/>
            <person name="Staton M."/>
        </authorList>
    </citation>
    <scope>NUCLEOTIDE SEQUENCE [LARGE SCALE GENOMIC DNA]</scope>
    <source>
        <strain evidence="2">cv. NJ 8807/NJ 8810</strain>
        <tissue evidence="1">Young leaf</tissue>
    </source>
</reference>